<dbReference type="EMBL" id="UINC01000278">
    <property type="protein sequence ID" value="SUZ52518.1"/>
    <property type="molecule type" value="Genomic_DNA"/>
</dbReference>
<feature type="transmembrane region" description="Helical" evidence="5">
    <location>
        <begin position="129"/>
        <end position="147"/>
    </location>
</feature>
<feature type="domain" description="Fatty acid hydroxylase" evidence="6">
    <location>
        <begin position="134"/>
        <end position="267"/>
    </location>
</feature>
<dbReference type="GO" id="GO:0016020">
    <property type="term" value="C:membrane"/>
    <property type="evidence" value="ECO:0007669"/>
    <property type="project" value="UniProtKB-SubCell"/>
</dbReference>
<sequence>MATEVQLRRDDKRIGTVDRLLPYVSYPVVMIGGVTLHLLLLELGLPLLASTYITAFLGMATVTWLELRIPHEWAWKAKPEDVKADLLFMLVVQGLLPKALSFLAAVSLIAWLPMGSLWITTLWPRELPIGIQLVIMILAADFLRYWFHVLSHHHSFFWRFHAVHHSPEKLYWLNVGRFHPVEKALQFFLDALPFIVLGAGENALALYFVFYALNGFFQHSNVELRMGFLNWVISSAELHRWHHSRVISESNSNFGNNIIIWDILFRTRFFPADRKVAELGLERRGYPQDFISQMATPFRVDLDATPTSGVNLD</sequence>
<feature type="transmembrane region" description="Helical" evidence="5">
    <location>
        <begin position="187"/>
        <end position="213"/>
    </location>
</feature>
<dbReference type="InterPro" id="IPR006694">
    <property type="entry name" value="Fatty_acid_hydroxylase"/>
</dbReference>
<dbReference type="GO" id="GO:0008610">
    <property type="term" value="P:lipid biosynthetic process"/>
    <property type="evidence" value="ECO:0007669"/>
    <property type="project" value="InterPro"/>
</dbReference>
<comment type="subcellular location">
    <subcellularLocation>
        <location evidence="1">Membrane</location>
    </subcellularLocation>
</comment>
<evidence type="ECO:0000256" key="1">
    <source>
        <dbReference type="ARBA" id="ARBA00004370"/>
    </source>
</evidence>
<dbReference type="AlphaFoldDB" id="A0A381NFB1"/>
<dbReference type="PANTHER" id="PTHR11863">
    <property type="entry name" value="STEROL DESATURASE"/>
    <property type="match status" value="1"/>
</dbReference>
<evidence type="ECO:0000256" key="2">
    <source>
        <dbReference type="ARBA" id="ARBA00022692"/>
    </source>
</evidence>
<feature type="transmembrane region" description="Helical" evidence="5">
    <location>
        <begin position="20"/>
        <end position="41"/>
    </location>
</feature>
<proteinExistence type="predicted"/>
<evidence type="ECO:0000256" key="5">
    <source>
        <dbReference type="SAM" id="Phobius"/>
    </source>
</evidence>
<evidence type="ECO:0000256" key="3">
    <source>
        <dbReference type="ARBA" id="ARBA00022989"/>
    </source>
</evidence>
<dbReference type="Pfam" id="PF04116">
    <property type="entry name" value="FA_hydroxylase"/>
    <property type="match status" value="1"/>
</dbReference>
<evidence type="ECO:0000256" key="4">
    <source>
        <dbReference type="ARBA" id="ARBA00023136"/>
    </source>
</evidence>
<reference evidence="7" key="1">
    <citation type="submission" date="2018-05" db="EMBL/GenBank/DDBJ databases">
        <authorList>
            <person name="Lanie J.A."/>
            <person name="Ng W.-L."/>
            <person name="Kazmierczak K.M."/>
            <person name="Andrzejewski T.M."/>
            <person name="Davidsen T.M."/>
            <person name="Wayne K.J."/>
            <person name="Tettelin H."/>
            <person name="Glass J.I."/>
            <person name="Rusch D."/>
            <person name="Podicherti R."/>
            <person name="Tsui H.-C.T."/>
            <person name="Winkler M.E."/>
        </authorList>
    </citation>
    <scope>NUCLEOTIDE SEQUENCE</scope>
</reference>
<dbReference type="InterPro" id="IPR050307">
    <property type="entry name" value="Sterol_Desaturase_Related"/>
</dbReference>
<dbReference type="GO" id="GO:0016491">
    <property type="term" value="F:oxidoreductase activity"/>
    <property type="evidence" value="ECO:0007669"/>
    <property type="project" value="InterPro"/>
</dbReference>
<dbReference type="GO" id="GO:0005506">
    <property type="term" value="F:iron ion binding"/>
    <property type="evidence" value="ECO:0007669"/>
    <property type="project" value="InterPro"/>
</dbReference>
<evidence type="ECO:0000259" key="6">
    <source>
        <dbReference type="Pfam" id="PF04116"/>
    </source>
</evidence>
<organism evidence="7">
    <name type="scientific">marine metagenome</name>
    <dbReference type="NCBI Taxonomy" id="408172"/>
    <lineage>
        <taxon>unclassified sequences</taxon>
        <taxon>metagenomes</taxon>
        <taxon>ecological metagenomes</taxon>
    </lineage>
</organism>
<keyword evidence="4 5" id="KW-0472">Membrane</keyword>
<protein>
    <recommendedName>
        <fullName evidence="6">Fatty acid hydroxylase domain-containing protein</fullName>
    </recommendedName>
</protein>
<feature type="transmembrane region" description="Helical" evidence="5">
    <location>
        <begin position="47"/>
        <end position="65"/>
    </location>
</feature>
<keyword evidence="3 5" id="KW-1133">Transmembrane helix</keyword>
<gene>
    <name evidence="7" type="ORF">METZ01_LOCUS5372</name>
</gene>
<name>A0A381NFB1_9ZZZZ</name>
<evidence type="ECO:0000313" key="7">
    <source>
        <dbReference type="EMBL" id="SUZ52518.1"/>
    </source>
</evidence>
<accession>A0A381NFB1</accession>
<keyword evidence="2 5" id="KW-0812">Transmembrane</keyword>
<feature type="transmembrane region" description="Helical" evidence="5">
    <location>
        <begin position="86"/>
        <end position="109"/>
    </location>
</feature>